<name>A0A366U4V5_ENTGA</name>
<reference evidence="1 4" key="2">
    <citation type="submission" date="2020-03" db="EMBL/GenBank/DDBJ databases">
        <title>Characterization of ganglioside-mimicking enterococci.</title>
        <authorList>
            <person name="Patry R.T."/>
            <person name="Nothaft H."/>
            <person name="Bridger R."/>
            <person name="Shajahan A."/>
            <person name="Huynh S."/>
            <person name="Sanchez S."/>
            <person name="Azadi P."/>
            <person name="Cooper K."/>
            <person name="Miller W.G."/>
            <person name="Parker C.T."/>
            <person name="Wells L."/>
            <person name="Szymanski C.M."/>
        </authorList>
    </citation>
    <scope>NUCLEOTIDE SEQUENCE [LARGE SCALE GENOMIC DNA]</scope>
    <source>
        <strain evidence="1 4">EGM181</strain>
    </source>
</reference>
<reference evidence="2 3" key="1">
    <citation type="submission" date="2018-06" db="EMBL/GenBank/DDBJ databases">
        <authorList>
            <consortium name="Pathogen Informatics"/>
            <person name="Doyle S."/>
        </authorList>
    </citation>
    <scope>NUCLEOTIDE SEQUENCE [LARGE SCALE GENOMIC DNA]</scope>
    <source>
        <strain evidence="2 3">NCTC12360</strain>
    </source>
</reference>
<dbReference type="InterPro" id="IPR010365">
    <property type="entry name" value="DUF961"/>
</dbReference>
<evidence type="ECO:0000313" key="1">
    <source>
        <dbReference type="EMBL" id="QOG26353.1"/>
    </source>
</evidence>
<dbReference type="OrthoDB" id="2292944at2"/>
<dbReference type="Proteomes" id="UP000516696">
    <property type="component" value="Chromosome"/>
</dbReference>
<evidence type="ECO:0000313" key="3">
    <source>
        <dbReference type="Proteomes" id="UP000254807"/>
    </source>
</evidence>
<dbReference type="Proteomes" id="UP000254807">
    <property type="component" value="Unassembled WGS sequence"/>
</dbReference>
<keyword evidence="3" id="KW-1185">Reference proteome</keyword>
<accession>A0A366U4V5</accession>
<evidence type="ECO:0000313" key="2">
    <source>
        <dbReference type="EMBL" id="STD83435.1"/>
    </source>
</evidence>
<dbReference type="EMBL" id="UFYW01000001">
    <property type="protein sequence ID" value="STD83435.1"/>
    <property type="molecule type" value="Genomic_DNA"/>
</dbReference>
<evidence type="ECO:0000313" key="4">
    <source>
        <dbReference type="Proteomes" id="UP000516696"/>
    </source>
</evidence>
<dbReference type="EMBL" id="CP050485">
    <property type="protein sequence ID" value="QOG26353.1"/>
    <property type="molecule type" value="Genomic_DNA"/>
</dbReference>
<dbReference type="InterPro" id="IPR038620">
    <property type="entry name" value="YdcP-like_sf"/>
</dbReference>
<protein>
    <submittedName>
        <fullName evidence="2">Conjugative transposon protein</fullName>
    </submittedName>
    <submittedName>
        <fullName evidence="1">YdcP family protein</fullName>
    </submittedName>
</protein>
<dbReference type="Gene3D" id="2.40.50.390">
    <property type="entry name" value="Conjugative transposon protein, DUF961"/>
    <property type="match status" value="1"/>
</dbReference>
<proteinExistence type="predicted"/>
<dbReference type="RefSeq" id="WP_005228395.1">
    <property type="nucleotide sequence ID" value="NZ_CP050485.1"/>
</dbReference>
<gene>
    <name evidence="1" type="ORF">EGM181_03290</name>
    <name evidence="2" type="ORF">NCTC12360_01900</name>
</gene>
<sequence length="104" mass="11864">MELKHVVPIMKDTFGHLEFAGEGNVEQRRINGRLATVSRSYNLYSDIQRADDIEVILPHTAGEKFFEVEESVKLINPRIIAEGYKIGERGFTNYILHADDMVKA</sequence>
<dbReference type="Pfam" id="PF06125">
    <property type="entry name" value="DUF961"/>
    <property type="match status" value="1"/>
</dbReference>
<dbReference type="AlphaFoldDB" id="A0A366U4V5"/>
<organism evidence="2 3">
    <name type="scientific">Enterococcus gallinarum</name>
    <dbReference type="NCBI Taxonomy" id="1353"/>
    <lineage>
        <taxon>Bacteria</taxon>
        <taxon>Bacillati</taxon>
        <taxon>Bacillota</taxon>
        <taxon>Bacilli</taxon>
        <taxon>Lactobacillales</taxon>
        <taxon>Enterococcaceae</taxon>
        <taxon>Enterococcus</taxon>
    </lineage>
</organism>